<accession>A0ABY2RFF4</accession>
<protein>
    <recommendedName>
        <fullName evidence="3">Nuclear transport factor 2 family protein</fullName>
    </recommendedName>
</protein>
<dbReference type="SUPFAM" id="SSF54427">
    <property type="entry name" value="NTF2-like"/>
    <property type="match status" value="1"/>
</dbReference>
<organism evidence="1 2">
    <name type="scientific">Rhodococcus oryzae</name>
    <dbReference type="NCBI Taxonomy" id="2571143"/>
    <lineage>
        <taxon>Bacteria</taxon>
        <taxon>Bacillati</taxon>
        <taxon>Actinomycetota</taxon>
        <taxon>Actinomycetes</taxon>
        <taxon>Mycobacteriales</taxon>
        <taxon>Nocardiaceae</taxon>
        <taxon>Rhodococcus</taxon>
    </lineage>
</organism>
<evidence type="ECO:0000313" key="1">
    <source>
        <dbReference type="EMBL" id="TJZ75445.1"/>
    </source>
</evidence>
<evidence type="ECO:0008006" key="3">
    <source>
        <dbReference type="Google" id="ProtNLM"/>
    </source>
</evidence>
<dbReference type="Gene3D" id="3.10.450.50">
    <property type="match status" value="1"/>
</dbReference>
<keyword evidence="2" id="KW-1185">Reference proteome</keyword>
<reference evidence="1 2" key="1">
    <citation type="submission" date="2019-04" db="EMBL/GenBank/DDBJ databases">
        <title>Rhodococcus oryzae sp. nov., a novel actinomycete isolated from rhizosphere soil of rice (Oryza sativa L.).</title>
        <authorList>
            <person name="Li C."/>
        </authorList>
    </citation>
    <scope>NUCLEOTIDE SEQUENCE [LARGE SCALE GENOMIC DNA]</scope>
    <source>
        <strain evidence="1 2">NEAU-CX67</strain>
    </source>
</reference>
<evidence type="ECO:0000313" key="2">
    <source>
        <dbReference type="Proteomes" id="UP000305109"/>
    </source>
</evidence>
<dbReference type="InterPro" id="IPR032710">
    <property type="entry name" value="NTF2-like_dom_sf"/>
</dbReference>
<gene>
    <name evidence="1" type="ORF">FCG67_20895</name>
</gene>
<dbReference type="Proteomes" id="UP000305109">
    <property type="component" value="Unassembled WGS sequence"/>
</dbReference>
<dbReference type="RefSeq" id="WP_136911560.1">
    <property type="nucleotide sequence ID" value="NZ_SUMD01000011.1"/>
</dbReference>
<comment type="caution">
    <text evidence="1">The sequence shown here is derived from an EMBL/GenBank/DDBJ whole genome shotgun (WGS) entry which is preliminary data.</text>
</comment>
<sequence length="146" mass="15716">MQSCDSAQIEAFLACYADADSAEQFGPLYEDQVLVGDPDGNQHISREQLLAGIAARSELFAAIGYGGTTLASHSATWLGEHYCLAGTTWSIPLRPRSSDPVTLTMASDFLLRRRGDELRIAAYLTRTSILDELRRVGVLPAAGGTP</sequence>
<dbReference type="EMBL" id="SUMD01000011">
    <property type="protein sequence ID" value="TJZ75445.1"/>
    <property type="molecule type" value="Genomic_DNA"/>
</dbReference>
<name>A0ABY2RFF4_9NOCA</name>
<proteinExistence type="predicted"/>